<accession>A0A1F8H0Y8</accession>
<dbReference type="Pfam" id="PF13612">
    <property type="entry name" value="DDE_Tnp_1_3"/>
    <property type="match status" value="1"/>
</dbReference>
<dbReference type="Proteomes" id="UP000177676">
    <property type="component" value="Unassembled WGS sequence"/>
</dbReference>
<proteinExistence type="predicted"/>
<sequence length="267" mass="31082">MILQVYQILKDKVNFICEKLKLSKYENTTGRKLKINIPQIITLALYKQTQGIATKKSIWNDFKRILKCSYKTLVVNMNRRALLALLVIKILFKNNRQNSHLVKHTDSTDIPVCLNKNANRHKTMNGLSNWGHSGKGLYYGLKLHLTADLNKSILSIAFAPGNISDRKMFMKLNKDLEGIFVADAGYVSEKLGKEFYRENKRILFAKPRKNMQKIITFWQKKLYDTRMIIELQFRNLKMFYGLITSLPRSVDGYLANYIYSILAYALR</sequence>
<evidence type="ECO:0000313" key="3">
    <source>
        <dbReference type="Proteomes" id="UP000177676"/>
    </source>
</evidence>
<organism evidence="2 3">
    <name type="scientific">Candidatus Yanofskybacteria bacterium RIFCSPLOWO2_02_FULL_43_10b</name>
    <dbReference type="NCBI Taxonomy" id="1802704"/>
    <lineage>
        <taxon>Bacteria</taxon>
        <taxon>Candidatus Yanofskyibacteriota</taxon>
    </lineage>
</organism>
<feature type="domain" description="Transposase DDE" evidence="1">
    <location>
        <begin position="102"/>
        <end position="239"/>
    </location>
</feature>
<name>A0A1F8H0Y8_9BACT</name>
<dbReference type="NCBIfam" id="NF033520">
    <property type="entry name" value="transpos_IS982"/>
    <property type="match status" value="1"/>
</dbReference>
<comment type="caution">
    <text evidence="2">The sequence shown here is derived from an EMBL/GenBank/DDBJ whole genome shotgun (WGS) entry which is preliminary data.</text>
</comment>
<reference evidence="2 3" key="1">
    <citation type="journal article" date="2016" name="Nat. Commun.">
        <title>Thousands of microbial genomes shed light on interconnected biogeochemical processes in an aquifer system.</title>
        <authorList>
            <person name="Anantharaman K."/>
            <person name="Brown C.T."/>
            <person name="Hug L.A."/>
            <person name="Sharon I."/>
            <person name="Castelle C.J."/>
            <person name="Probst A.J."/>
            <person name="Thomas B.C."/>
            <person name="Singh A."/>
            <person name="Wilkins M.J."/>
            <person name="Karaoz U."/>
            <person name="Brodie E.L."/>
            <person name="Williams K.H."/>
            <person name="Hubbard S.S."/>
            <person name="Banfield J.F."/>
        </authorList>
    </citation>
    <scope>NUCLEOTIDE SEQUENCE [LARGE SCALE GENOMIC DNA]</scope>
</reference>
<gene>
    <name evidence="2" type="ORF">A3I92_00635</name>
</gene>
<dbReference type="EMBL" id="MGKS01000041">
    <property type="protein sequence ID" value="OGN31191.1"/>
    <property type="molecule type" value="Genomic_DNA"/>
</dbReference>
<evidence type="ECO:0000259" key="1">
    <source>
        <dbReference type="Pfam" id="PF13612"/>
    </source>
</evidence>
<dbReference type="AlphaFoldDB" id="A0A1F8H0Y8"/>
<protein>
    <recommendedName>
        <fullName evidence="1">Transposase DDE domain-containing protein</fullName>
    </recommendedName>
</protein>
<dbReference type="InterPro" id="IPR025668">
    <property type="entry name" value="Tnp_DDE_dom"/>
</dbReference>
<evidence type="ECO:0000313" key="2">
    <source>
        <dbReference type="EMBL" id="OGN31191.1"/>
    </source>
</evidence>